<dbReference type="AlphaFoldDB" id="E8WVG5"/>
<evidence type="ECO:0000256" key="2">
    <source>
        <dbReference type="ARBA" id="ARBA00022692"/>
    </source>
</evidence>
<dbReference type="PANTHER" id="PTHR30386">
    <property type="entry name" value="MEMBRANE FUSION SUBUNIT OF EMRAB-TOLC MULTIDRUG EFFLUX PUMP"/>
    <property type="match status" value="1"/>
</dbReference>
<evidence type="ECO:0000256" key="7">
    <source>
        <dbReference type="SAM" id="Phobius"/>
    </source>
</evidence>
<feature type="region of interest" description="Disordered" evidence="6">
    <location>
        <begin position="1"/>
        <end position="42"/>
    </location>
</feature>
<feature type="compositionally biased region" description="Basic and acidic residues" evidence="6">
    <location>
        <begin position="431"/>
        <end position="447"/>
    </location>
</feature>
<dbReference type="InterPro" id="IPR058625">
    <property type="entry name" value="MdtA-like_BSH"/>
</dbReference>
<dbReference type="STRING" id="1198114.AciX9_1353"/>
<dbReference type="KEGG" id="acm:AciX9_1353"/>
<dbReference type="Gene3D" id="1.10.287.470">
    <property type="entry name" value="Helix hairpin bin"/>
    <property type="match status" value="1"/>
</dbReference>
<feature type="transmembrane region" description="Helical" evidence="7">
    <location>
        <begin position="49"/>
        <end position="67"/>
    </location>
</feature>
<dbReference type="Pfam" id="PF25876">
    <property type="entry name" value="HH_MFP_RND"/>
    <property type="match status" value="1"/>
</dbReference>
<evidence type="ECO:0000256" key="3">
    <source>
        <dbReference type="ARBA" id="ARBA00022989"/>
    </source>
</evidence>
<dbReference type="OrthoDB" id="9811754at2"/>
<reference evidence="11" key="1">
    <citation type="submission" date="2011-01" db="EMBL/GenBank/DDBJ databases">
        <title>Complete sequence of chromosome of Acidobacterium sp. MP5ACTX9.</title>
        <authorList>
            <consortium name="US DOE Joint Genome Institute"/>
            <person name="Lucas S."/>
            <person name="Copeland A."/>
            <person name="Lapidus A."/>
            <person name="Cheng J.-F."/>
            <person name="Goodwin L."/>
            <person name="Pitluck S."/>
            <person name="Teshima H."/>
            <person name="Detter J.C."/>
            <person name="Han C."/>
            <person name="Tapia R."/>
            <person name="Land M."/>
            <person name="Hauser L."/>
            <person name="Kyrpides N."/>
            <person name="Ivanova N."/>
            <person name="Ovchinnikova G."/>
            <person name="Pagani I."/>
            <person name="Rawat S.R."/>
            <person name="Mannisto M."/>
            <person name="Haggblom M.M."/>
            <person name="Woyke T."/>
        </authorList>
    </citation>
    <scope>NUCLEOTIDE SEQUENCE [LARGE SCALE GENOMIC DNA]</scope>
    <source>
        <strain evidence="11">MP5ACTX9</strain>
    </source>
</reference>
<gene>
    <name evidence="10" type="ordered locus">AciX9_1353</name>
</gene>
<feature type="coiled-coil region" evidence="5">
    <location>
        <begin position="243"/>
        <end position="288"/>
    </location>
</feature>
<evidence type="ECO:0000259" key="8">
    <source>
        <dbReference type="Pfam" id="PF25876"/>
    </source>
</evidence>
<keyword evidence="2 7" id="KW-0812">Transmembrane</keyword>
<comment type="subcellular location">
    <subcellularLocation>
        <location evidence="1">Membrane</location>
        <topology evidence="1">Single-pass membrane protein</topology>
    </subcellularLocation>
</comment>
<dbReference type="InterPro" id="IPR050739">
    <property type="entry name" value="MFP"/>
</dbReference>
<dbReference type="eggNOG" id="COG1566">
    <property type="taxonomic scope" value="Bacteria"/>
</dbReference>
<evidence type="ECO:0000313" key="11">
    <source>
        <dbReference type="Proteomes" id="UP000000343"/>
    </source>
</evidence>
<dbReference type="RefSeq" id="WP_013579736.1">
    <property type="nucleotide sequence ID" value="NC_015064.1"/>
</dbReference>
<organism evidence="11">
    <name type="scientific">Granulicella tundricola (strain ATCC BAA-1859 / DSM 23138 / MP5ACTX9)</name>
    <dbReference type="NCBI Taxonomy" id="1198114"/>
    <lineage>
        <taxon>Bacteria</taxon>
        <taxon>Pseudomonadati</taxon>
        <taxon>Acidobacteriota</taxon>
        <taxon>Terriglobia</taxon>
        <taxon>Terriglobales</taxon>
        <taxon>Acidobacteriaceae</taxon>
        <taxon>Granulicella</taxon>
    </lineage>
</organism>
<feature type="domain" description="Multidrug resistance protein MdtA-like alpha-helical hairpin" evidence="8">
    <location>
        <begin position="178"/>
        <end position="253"/>
    </location>
</feature>
<feature type="region of interest" description="Disordered" evidence="6">
    <location>
        <begin position="429"/>
        <end position="454"/>
    </location>
</feature>
<keyword evidence="3 7" id="KW-1133">Transmembrane helix</keyword>
<dbReference type="EMBL" id="CP002480">
    <property type="protein sequence ID" value="ADW68413.1"/>
    <property type="molecule type" value="Genomic_DNA"/>
</dbReference>
<dbReference type="PANTHER" id="PTHR30386:SF26">
    <property type="entry name" value="TRANSPORT PROTEIN COMB"/>
    <property type="match status" value="1"/>
</dbReference>
<dbReference type="PaxDb" id="1198114-AciX9_1353"/>
<name>E8WVG5_GRATM</name>
<keyword evidence="11" id="KW-1185">Reference proteome</keyword>
<evidence type="ECO:0000256" key="5">
    <source>
        <dbReference type="SAM" id="Coils"/>
    </source>
</evidence>
<dbReference type="SUPFAM" id="SSF111369">
    <property type="entry name" value="HlyD-like secretion proteins"/>
    <property type="match status" value="3"/>
</dbReference>
<dbReference type="Pfam" id="PF25917">
    <property type="entry name" value="BSH_RND"/>
    <property type="match status" value="1"/>
</dbReference>
<evidence type="ECO:0000259" key="9">
    <source>
        <dbReference type="Pfam" id="PF25917"/>
    </source>
</evidence>
<evidence type="ECO:0000256" key="6">
    <source>
        <dbReference type="SAM" id="MobiDB-lite"/>
    </source>
</evidence>
<evidence type="ECO:0000313" key="10">
    <source>
        <dbReference type="EMBL" id="ADW68413.1"/>
    </source>
</evidence>
<dbReference type="GO" id="GO:0016020">
    <property type="term" value="C:membrane"/>
    <property type="evidence" value="ECO:0007669"/>
    <property type="project" value="UniProtKB-SubCell"/>
</dbReference>
<proteinExistence type="predicted"/>
<feature type="compositionally biased region" description="Low complexity" evidence="6">
    <location>
        <begin position="1"/>
        <end position="39"/>
    </location>
</feature>
<dbReference type="InterPro" id="IPR058624">
    <property type="entry name" value="MdtA-like_HH"/>
</dbReference>
<evidence type="ECO:0000256" key="4">
    <source>
        <dbReference type="ARBA" id="ARBA00023136"/>
    </source>
</evidence>
<dbReference type="HOGENOM" id="CLU_018816_15_1_0"/>
<feature type="domain" description="Multidrug resistance protein MdtA-like barrel-sandwich hybrid" evidence="9">
    <location>
        <begin position="86"/>
        <end position="327"/>
    </location>
</feature>
<dbReference type="Proteomes" id="UP000000343">
    <property type="component" value="Chromosome"/>
</dbReference>
<evidence type="ECO:0000256" key="1">
    <source>
        <dbReference type="ARBA" id="ARBA00004167"/>
    </source>
</evidence>
<dbReference type="Gene3D" id="2.40.50.100">
    <property type="match status" value="1"/>
</dbReference>
<dbReference type="Gene3D" id="2.40.30.170">
    <property type="match status" value="1"/>
</dbReference>
<keyword evidence="5" id="KW-0175">Coiled coil</keyword>
<sequence>MADTEQQQESQQGQQTDHQQPEQKSAPASAPAKPAAPEETPARKTGRRVFIFGVLILLVLGAAFWYWRSTFSEDTDDAQVDGDIYQISSRITGQVIHVYAEDNTKVNKGDLLIEIDPKDYQVALEQAQAALASAQADYTNANVNVPITSTTSNTQVSTSNSDVRGSASSVTQAQQQAAAAAARVEQEQANAIKAAKDVERYTPLVEKDVISRQQYDAAIASSRASSAAVLEAENNLVAQQSAVTTAQQKLDQSRAQAMQAAKNGPQQVKAQQARAQSMLAQVKSAQAKVDQALLNLSYTRVVAPSSGVINKKSVVVGANLAVGQDLLTIIPLTNLWVTANFKETQLKGMHRCQEVGIKVDALGGREFSGKVTQIGGATGSRLSLFPPENATGNYVKVVQRIPVRIDFTNLDKENGDYALRPGFSVTPDVTIKGKDDNKNTSDCEKGLPEQQAAK</sequence>
<keyword evidence="4 7" id="KW-0472">Membrane</keyword>
<accession>E8WVG5</accession>
<protein>
    <submittedName>
        <fullName evidence="10">Secretion protein HlyD family protein</fullName>
    </submittedName>
</protein>